<feature type="binding site" evidence="8">
    <location>
        <position position="74"/>
    </location>
    <ligand>
        <name>beta-alanine</name>
        <dbReference type="ChEBI" id="CHEBI:57966"/>
    </ligand>
</feature>
<feature type="binding site" evidence="8">
    <location>
        <position position="166"/>
    </location>
    <ligand>
        <name>(R)-pantoate</name>
        <dbReference type="ChEBI" id="CHEBI:15980"/>
    </ligand>
</feature>
<comment type="pathway">
    <text evidence="1 8">Cofactor biosynthesis; (R)-pantothenate biosynthesis; (R)-pantothenate from (R)-pantoate and beta-alanine: step 1/1.</text>
</comment>
<dbReference type="NCBIfam" id="TIGR00018">
    <property type="entry name" value="panC"/>
    <property type="match status" value="1"/>
</dbReference>
<dbReference type="UniPathway" id="UPA00028">
    <property type="reaction ID" value="UER00005"/>
</dbReference>
<comment type="subcellular location">
    <subcellularLocation>
        <location evidence="8">Cytoplasm</location>
    </subcellularLocation>
</comment>
<keyword evidence="5 8" id="KW-0547">Nucleotide-binding</keyword>
<comment type="similarity">
    <text evidence="2 8">Belongs to the pantothenate synthetase family.</text>
</comment>
<dbReference type="Gene3D" id="3.40.50.620">
    <property type="entry name" value="HUPs"/>
    <property type="match status" value="1"/>
</dbReference>
<dbReference type="EMBL" id="UGVL01000001">
    <property type="protein sequence ID" value="SUE33328.1"/>
    <property type="molecule type" value="Genomic_DNA"/>
</dbReference>
<keyword evidence="3 8" id="KW-0436">Ligase</keyword>
<sequence length="294" mass="32439">MCRKTYRRQAGIPSISSILRMKLCRRASELAGFRGTVGFVPTMGALHAGHLSLVGECRRACDTAVVSIFVNPTQFNDPKDLENYPRTEEADLKLLEAAGVDFVFAPTVEEIYPEPDTRVFDFGGLDRVMEGEHRPGHFNGVGQVVSRLFDIVKPDKAFFGEKDFQQLAIIRHMVRGLSLPIEIVGCPIVRDTDGLARSSRNLLLTPEHRRAAPRIYEVLSDAAVSLRGKVPVAEAKRLIAERIDANPLLETEYIEIASAETLQPASEWGRAAGDLRCFAAVRAGTVRLIDNVAI</sequence>
<dbReference type="GO" id="GO:0004592">
    <property type="term" value="F:pantoate-beta-alanine ligase activity"/>
    <property type="evidence" value="ECO:0007669"/>
    <property type="project" value="UniProtKB-UniRule"/>
</dbReference>
<evidence type="ECO:0000256" key="1">
    <source>
        <dbReference type="ARBA" id="ARBA00004990"/>
    </source>
</evidence>
<evidence type="ECO:0000256" key="5">
    <source>
        <dbReference type="ARBA" id="ARBA00022741"/>
    </source>
</evidence>
<keyword evidence="10" id="KW-1185">Reference proteome</keyword>
<dbReference type="GO" id="GO:0005829">
    <property type="term" value="C:cytosol"/>
    <property type="evidence" value="ECO:0007669"/>
    <property type="project" value="TreeGrafter"/>
</dbReference>
<dbReference type="CDD" id="cd00560">
    <property type="entry name" value="PanC"/>
    <property type="match status" value="1"/>
</dbReference>
<dbReference type="Gene3D" id="3.30.1300.10">
    <property type="entry name" value="Pantoate-beta-alanine ligase, C-terminal domain"/>
    <property type="match status" value="1"/>
</dbReference>
<dbReference type="InterPro" id="IPR014729">
    <property type="entry name" value="Rossmann-like_a/b/a_fold"/>
</dbReference>
<dbReference type="InterPro" id="IPR042176">
    <property type="entry name" value="Pantoate_ligase_C"/>
</dbReference>
<dbReference type="HAMAP" id="MF_00158">
    <property type="entry name" value="PanC"/>
    <property type="match status" value="1"/>
</dbReference>
<feature type="binding site" evidence="8">
    <location>
        <position position="189"/>
    </location>
    <ligand>
        <name>ATP</name>
        <dbReference type="ChEBI" id="CHEBI:30616"/>
    </ligand>
</feature>
<dbReference type="SUPFAM" id="SSF52374">
    <property type="entry name" value="Nucleotidylyl transferase"/>
    <property type="match status" value="1"/>
</dbReference>
<keyword evidence="4 8" id="KW-0566">Pantothenate biosynthesis</keyword>
<dbReference type="AlphaFoldDB" id="A0A379MNZ2"/>
<evidence type="ECO:0000313" key="9">
    <source>
        <dbReference type="EMBL" id="SUE33328.1"/>
    </source>
</evidence>
<evidence type="ECO:0000256" key="8">
    <source>
        <dbReference type="HAMAP-Rule" id="MF_00158"/>
    </source>
</evidence>
<dbReference type="NCBIfam" id="TIGR00125">
    <property type="entry name" value="cyt_tran_rel"/>
    <property type="match status" value="1"/>
</dbReference>
<comment type="catalytic activity">
    <reaction evidence="7 8">
        <text>(R)-pantoate + beta-alanine + ATP = (R)-pantothenate + AMP + diphosphate + H(+)</text>
        <dbReference type="Rhea" id="RHEA:10912"/>
        <dbReference type="ChEBI" id="CHEBI:15378"/>
        <dbReference type="ChEBI" id="CHEBI:15980"/>
        <dbReference type="ChEBI" id="CHEBI:29032"/>
        <dbReference type="ChEBI" id="CHEBI:30616"/>
        <dbReference type="ChEBI" id="CHEBI:33019"/>
        <dbReference type="ChEBI" id="CHEBI:57966"/>
        <dbReference type="ChEBI" id="CHEBI:456215"/>
        <dbReference type="EC" id="6.3.2.1"/>
    </reaction>
</comment>
<dbReference type="GO" id="GO:0015940">
    <property type="term" value="P:pantothenate biosynthetic process"/>
    <property type="evidence" value="ECO:0007669"/>
    <property type="project" value="UniProtKB-UniRule"/>
</dbReference>
<keyword evidence="8" id="KW-0963">Cytoplasm</keyword>
<evidence type="ECO:0000256" key="4">
    <source>
        <dbReference type="ARBA" id="ARBA00022655"/>
    </source>
</evidence>
<dbReference type="GO" id="GO:0005524">
    <property type="term" value="F:ATP binding"/>
    <property type="evidence" value="ECO:0007669"/>
    <property type="project" value="UniProtKB-KW"/>
</dbReference>
<evidence type="ECO:0000313" key="10">
    <source>
        <dbReference type="Proteomes" id="UP000255233"/>
    </source>
</evidence>
<dbReference type="InterPro" id="IPR003721">
    <property type="entry name" value="Pantoate_ligase"/>
</dbReference>
<keyword evidence="6 8" id="KW-0067">ATP-binding</keyword>
<dbReference type="Proteomes" id="UP000255233">
    <property type="component" value="Unassembled WGS sequence"/>
</dbReference>
<dbReference type="PANTHER" id="PTHR21299:SF1">
    <property type="entry name" value="PANTOATE--BETA-ALANINE LIGASE"/>
    <property type="match status" value="1"/>
</dbReference>
<evidence type="ECO:0000256" key="2">
    <source>
        <dbReference type="ARBA" id="ARBA00009256"/>
    </source>
</evidence>
<dbReference type="Pfam" id="PF02569">
    <property type="entry name" value="Pantoate_ligase"/>
    <property type="match status" value="1"/>
</dbReference>
<dbReference type="PANTHER" id="PTHR21299">
    <property type="entry name" value="CYTIDYLATE KINASE/PANTOATE-BETA-ALANINE LIGASE"/>
    <property type="match status" value="1"/>
</dbReference>
<reference evidence="9 10" key="1">
    <citation type="submission" date="2018-06" db="EMBL/GenBank/DDBJ databases">
        <authorList>
            <consortium name="Pathogen Informatics"/>
            <person name="Doyle S."/>
        </authorList>
    </citation>
    <scope>NUCLEOTIDE SEQUENCE [LARGE SCALE GENOMIC DNA]</scope>
    <source>
        <strain evidence="9 10">NCTC11190</strain>
    </source>
</reference>
<protein>
    <recommendedName>
        <fullName evidence="8">Pantothenate synthetase</fullName>
        <shortName evidence="8">PS</shortName>
        <ecNumber evidence="8">6.3.2.1</ecNumber>
    </recommendedName>
    <alternativeName>
        <fullName evidence="8">Pantoate--beta-alanine ligase</fullName>
    </alternativeName>
    <alternativeName>
        <fullName evidence="8">Pantoate-activating enzyme</fullName>
    </alternativeName>
</protein>
<feature type="binding site" evidence="8">
    <location>
        <position position="74"/>
    </location>
    <ligand>
        <name>(R)-pantoate</name>
        <dbReference type="ChEBI" id="CHEBI:15980"/>
    </ligand>
</feature>
<comment type="function">
    <text evidence="8">Catalyzes the condensation of pantoate with beta-alanine in an ATP-dependent reaction via a pantoyl-adenylate intermediate.</text>
</comment>
<comment type="miscellaneous">
    <text evidence="8">The reaction proceeds by a bi uni uni bi ping pong mechanism.</text>
</comment>
<name>A0A379MNZ2_9BACT</name>
<accession>A0A379MNZ2</accession>
<dbReference type="STRING" id="880526.GCA_000427365_00910"/>
<feature type="binding site" evidence="8">
    <location>
        <begin position="160"/>
        <end position="163"/>
    </location>
    <ligand>
        <name>ATP</name>
        <dbReference type="ChEBI" id="CHEBI:30616"/>
    </ligand>
</feature>
<evidence type="ECO:0000256" key="7">
    <source>
        <dbReference type="ARBA" id="ARBA00048258"/>
    </source>
</evidence>
<comment type="subunit">
    <text evidence="8">Homodimer.</text>
</comment>
<evidence type="ECO:0000256" key="6">
    <source>
        <dbReference type="ARBA" id="ARBA00022840"/>
    </source>
</evidence>
<organism evidence="9 10">
    <name type="scientific">Rikenella microfusus</name>
    <dbReference type="NCBI Taxonomy" id="28139"/>
    <lineage>
        <taxon>Bacteria</taxon>
        <taxon>Pseudomonadati</taxon>
        <taxon>Bacteroidota</taxon>
        <taxon>Bacteroidia</taxon>
        <taxon>Bacteroidales</taxon>
        <taxon>Rikenellaceae</taxon>
        <taxon>Rikenella</taxon>
    </lineage>
</organism>
<dbReference type="EC" id="6.3.2.1" evidence="8"/>
<feature type="binding site" evidence="8">
    <location>
        <begin position="43"/>
        <end position="50"/>
    </location>
    <ligand>
        <name>ATP</name>
        <dbReference type="ChEBI" id="CHEBI:30616"/>
    </ligand>
</feature>
<evidence type="ECO:0000256" key="3">
    <source>
        <dbReference type="ARBA" id="ARBA00022598"/>
    </source>
</evidence>
<feature type="binding site" evidence="8">
    <location>
        <begin position="197"/>
        <end position="200"/>
    </location>
    <ligand>
        <name>ATP</name>
        <dbReference type="ChEBI" id="CHEBI:30616"/>
    </ligand>
</feature>
<proteinExistence type="inferred from homology"/>
<feature type="active site" description="Proton donor" evidence="8">
    <location>
        <position position="50"/>
    </location>
</feature>
<dbReference type="InterPro" id="IPR004821">
    <property type="entry name" value="Cyt_trans-like"/>
</dbReference>
<gene>
    <name evidence="8 9" type="primary">panC</name>
    <name evidence="9" type="ORF">NCTC11190_00535</name>
</gene>